<dbReference type="OrthoDB" id="9523654at2759"/>
<dbReference type="Bgee" id="ENSG00000187627">
    <property type="expression patterns" value="Expressed in right testis and 103 other cell types or tissues"/>
</dbReference>
<dbReference type="VEuPathDB" id="HostDB:ENSG00000187627"/>
<reference evidence="1 2" key="1">
    <citation type="journal article" date="2001" name="Nature">
        <title>Initial sequencing and analysis of the human genome.</title>
        <authorList>
            <consortium name="International Human Genome Sequencing Consortium"/>
            <person name="Lander E.S."/>
            <person name="Linton L.M."/>
            <person name="Birren B."/>
            <person name="Nusbaum C."/>
            <person name="Zody M.C."/>
            <person name="Baldwin J."/>
            <person name="Devon K."/>
            <person name="Dewar K."/>
            <person name="Doyle M."/>
            <person name="FitzHugh W."/>
            <person name="Funke R."/>
            <person name="Gage D."/>
            <person name="Harris K."/>
            <person name="Heaford A."/>
            <person name="Howland J."/>
            <person name="Kann L."/>
            <person name="Lehoczky J."/>
            <person name="LeVine R."/>
            <person name="McEwan P."/>
            <person name="McKernan K."/>
            <person name="Meldrim J."/>
            <person name="Mesirov J.P."/>
            <person name="Miranda C."/>
            <person name="Morris W."/>
            <person name="Naylor J."/>
            <person name="Raymond C."/>
            <person name="Rosetti M."/>
            <person name="Santos R."/>
            <person name="Sheridan A."/>
            <person name="Sougnez C."/>
            <person name="Stange-Thomann N."/>
            <person name="Stojanovic N."/>
            <person name="Subramanian A."/>
            <person name="Wyman D."/>
            <person name="Rogers J."/>
            <person name="Sulston J."/>
            <person name="Ainscough R."/>
            <person name="Beck S."/>
            <person name="Bentley D."/>
            <person name="Burton J."/>
            <person name="Clee C."/>
            <person name="Carter N."/>
            <person name="Coulson A."/>
            <person name="Deadman R."/>
            <person name="Deloukas P."/>
            <person name="Dunham A."/>
            <person name="Dunham I."/>
            <person name="Durbin R."/>
            <person name="French L."/>
            <person name="Grafham D."/>
            <person name="Gregory S."/>
            <person name="Hubbard T."/>
            <person name="Humphray S."/>
            <person name="Hunt A."/>
            <person name="Jones M."/>
            <person name="Lloyd C."/>
            <person name="McMurray A."/>
            <person name="Matthews L."/>
            <person name="Mercer S."/>
            <person name="Milne S."/>
            <person name="Mullikin J.C."/>
            <person name="Mungall A."/>
            <person name="Plumb R."/>
            <person name="Ross M."/>
            <person name="Shownkeen R."/>
            <person name="Sims S."/>
            <person name="Waterston R.H."/>
            <person name="Wilson R.K."/>
            <person name="Hillier L.W."/>
            <person name="McPherson J.D."/>
            <person name="Marra M.A."/>
            <person name="Mardis E.R."/>
            <person name="Fulton L.A."/>
            <person name="Chinwalla A.T."/>
            <person name="Pepin K.H."/>
            <person name="Gish W.R."/>
            <person name="Chissoe S.L."/>
            <person name="Wendl M.C."/>
            <person name="Delehaunty K.D."/>
            <person name="Miner T.L."/>
            <person name="Delehaunty A."/>
            <person name="Kramer J.B."/>
            <person name="Cook L.L."/>
            <person name="Fulton R.S."/>
            <person name="Johnson D.L."/>
            <person name="Minx P.J."/>
            <person name="Clifton S.W."/>
            <person name="Hawkins T."/>
            <person name="Branscomb E."/>
            <person name="Predki P."/>
            <person name="Richardson P."/>
            <person name="Wenning S."/>
            <person name="Slezak T."/>
            <person name="Doggett N."/>
            <person name="Cheng J.F."/>
            <person name="Olsen A."/>
            <person name="Lucas S."/>
            <person name="Elkin C."/>
            <person name="Uberbacher E."/>
            <person name="Frazier M."/>
            <person name="Gibbs R.A."/>
            <person name="Muzny D.M."/>
            <person name="Scherer S.E."/>
            <person name="Bouck J.B."/>
            <person name="Sodergren E.J."/>
            <person name="Worley K.C."/>
            <person name="Rives C.M."/>
            <person name="Gorrell J.H."/>
            <person name="Metzker M.L."/>
            <person name="Naylor S.L."/>
            <person name="Kucherlapati R.S."/>
            <person name="Nelson D.L."/>
            <person name="Weinstock G.M."/>
            <person name="Sakaki Y."/>
            <person name="Fujiyama A."/>
            <person name="Hattori M."/>
            <person name="Yada T."/>
            <person name="Toyoda A."/>
            <person name="Itoh T."/>
            <person name="Kawagoe C."/>
            <person name="Watanabe H."/>
            <person name="Totoki Y."/>
            <person name="Taylor T."/>
            <person name="Weissenbach J."/>
            <person name="Heilig R."/>
            <person name="Saurin W."/>
            <person name="Artiguenave F."/>
            <person name="Brottier P."/>
            <person name="Bruls T."/>
            <person name="Pelletier E."/>
            <person name="Robert C."/>
            <person name="Wincker P."/>
            <person name="Smith D.R."/>
            <person name="Doucette-Stamm L."/>
            <person name="Rubenfield M."/>
            <person name="Weinstock K."/>
            <person name="Lee H.M."/>
            <person name="Dubois J."/>
            <person name="Rosenthal A."/>
            <person name="Platzer M."/>
            <person name="Nyakatura G."/>
            <person name="Taudien S."/>
            <person name="Rump A."/>
            <person name="Yang H."/>
            <person name="Yu J."/>
            <person name="Wang J."/>
            <person name="Huang G."/>
            <person name="Gu J."/>
            <person name="Hood L."/>
            <person name="Rowen L."/>
            <person name="Madan A."/>
            <person name="Qin S."/>
            <person name="Davis R.W."/>
            <person name="Federspiel N.A."/>
            <person name="Abola A.P."/>
            <person name="Proctor M.J."/>
            <person name="Myers R.M."/>
            <person name="Schmutz J."/>
            <person name="Dickson M."/>
            <person name="Grimwood J."/>
            <person name="Cox D.R."/>
            <person name="Olson M.V."/>
            <person name="Kaul R."/>
            <person name="Raymond C."/>
            <person name="Shimizu N."/>
            <person name="Kawasaki K."/>
            <person name="Minoshima S."/>
            <person name="Evans G.A."/>
            <person name="Athanasiou M."/>
            <person name="Schultz R."/>
            <person name="Roe B.A."/>
            <person name="Chen F."/>
            <person name="Pan H."/>
            <person name="Ramser J."/>
            <person name="Lehrach H."/>
            <person name="Reinhardt R."/>
            <person name="McCombie W.R."/>
            <person name="de la Bastide M."/>
            <person name="Dedhia N."/>
            <person name="Blocker H."/>
            <person name="Hornischer K."/>
            <person name="Nordsiek G."/>
            <person name="Agarwala R."/>
            <person name="Aravind L."/>
            <person name="Bailey J.A."/>
            <person name="Bateman A."/>
            <person name="Batzoglou S."/>
            <person name="Birney E."/>
            <person name="Bork P."/>
            <person name="Brown D.G."/>
            <person name="Burge C.B."/>
            <person name="Cerutti L."/>
            <person name="Chen H.C."/>
            <person name="Church D."/>
            <person name="Clamp M."/>
            <person name="Copley R.R."/>
            <person name="Doerks T."/>
            <person name="Eddy S.R."/>
            <person name="Eichler E.E."/>
            <person name="Furey T.S."/>
            <person name="Galagan J."/>
            <person name="Gilbert J.G."/>
            <person name="Harmon C."/>
            <person name="Hayashizaki Y."/>
            <person name="Haussler D."/>
            <person name="Hermjakob H."/>
            <person name="Hokamp K."/>
            <person name="Jang W."/>
            <person name="Johnson L.S."/>
            <person name="Jones T.A."/>
            <person name="Kasif S."/>
            <person name="Kaspryzk A."/>
            <person name="Kennedy S."/>
            <person name="Kent W.J."/>
            <person name="Kitts P."/>
            <person name="Koonin E.V."/>
            <person name="Korf I."/>
            <person name="Kulp D."/>
            <person name="Lancet D."/>
            <person name="Lowe T.M."/>
            <person name="McLysaght A."/>
            <person name="Mikkelsen T."/>
            <person name="Moran J.V."/>
            <person name="Mulder N."/>
            <person name="Pollara V.J."/>
            <person name="Ponting C.P."/>
            <person name="Schuler G."/>
            <person name="Schultz J."/>
            <person name="Slater G."/>
            <person name="Smit A.F."/>
            <person name="Stupka E."/>
            <person name="Szustakowski J."/>
            <person name="Thierry-Mieg D."/>
            <person name="Thierry-Mieg J."/>
            <person name="Wagner L."/>
            <person name="Wallis J."/>
            <person name="Wheeler R."/>
            <person name="Williams A."/>
            <person name="Wolf Y.I."/>
            <person name="Wolfe K.H."/>
            <person name="Yang S.P."/>
            <person name="Yeh R.F."/>
            <person name="Collins F."/>
            <person name="Guyer M.S."/>
            <person name="Peterson J."/>
            <person name="Felsenfeld A."/>
            <person name="Wetterstrand K.A."/>
            <person name="Patrinos A."/>
            <person name="Morgan M.J."/>
            <person name="de Jong P."/>
            <person name="Catanese J.J."/>
            <person name="Osoegawa K."/>
            <person name="Shizuya H."/>
            <person name="Choi S."/>
            <person name="Chen Y.J."/>
        </authorList>
    </citation>
    <scope>NUCLEOTIDE SEQUENCE [LARGE SCALE GENOMIC DNA]</scope>
</reference>
<dbReference type="EMBL" id="AC111200">
    <property type="status" value="NOT_ANNOTATED_CDS"/>
    <property type="molecule type" value="Genomic_DNA"/>
</dbReference>
<sequence length="39" mass="4391">MRRSKAYGERYLASVQGSAPSPGKYKRVCKQLSLSCQKK</sequence>
<dbReference type="ExpressionAtlas" id="A0A286YEQ5">
    <property type="expression patterns" value="baseline and differential"/>
</dbReference>
<dbReference type="MassIVE" id="A0A286YEQ5"/>
<dbReference type="GeneTree" id="ENSGT00940000164065"/>
<reference evidence="1" key="4">
    <citation type="submission" date="2025-08" db="UniProtKB">
        <authorList>
            <consortium name="Ensembl"/>
        </authorList>
    </citation>
    <scope>IDENTIFICATION</scope>
</reference>
<organism evidence="1 2">
    <name type="scientific">Homo sapiens</name>
    <name type="common">Human</name>
    <dbReference type="NCBI Taxonomy" id="9606"/>
    <lineage>
        <taxon>Eukaryota</taxon>
        <taxon>Metazoa</taxon>
        <taxon>Chordata</taxon>
        <taxon>Craniata</taxon>
        <taxon>Vertebrata</taxon>
        <taxon>Euteleostomi</taxon>
        <taxon>Mammalia</taxon>
        <taxon>Eutheria</taxon>
        <taxon>Euarchontoglires</taxon>
        <taxon>Primates</taxon>
        <taxon>Haplorrhini</taxon>
        <taxon>Catarrhini</taxon>
        <taxon>Hominidae</taxon>
        <taxon>Homo</taxon>
    </lineage>
</organism>
<dbReference type="HGNC" id="HGNC:32414">
    <property type="gene designation" value="RGPD1"/>
</dbReference>
<dbReference type="Proteomes" id="UP000005640">
    <property type="component" value="Chromosome 2"/>
</dbReference>
<dbReference type="ChiTaRS" id="RGPD1">
    <property type="organism name" value="human"/>
</dbReference>
<keyword evidence="2" id="KW-1185">Reference proteome</keyword>
<name>A0A286YEQ5_HUMAN</name>
<reference evidence="1" key="5">
    <citation type="submission" date="2025-09" db="UniProtKB">
        <authorList>
            <consortium name="Ensembl"/>
        </authorList>
    </citation>
    <scope>IDENTIFICATION</scope>
</reference>
<dbReference type="Ensembl" id="ENST00000641339.1">
    <property type="protein sequence ID" value="ENSP00000492933.1"/>
    <property type="gene ID" value="ENSG00000187627.18"/>
</dbReference>
<gene>
    <name evidence="1" type="primary">RGPD1</name>
</gene>
<protein>
    <submittedName>
        <fullName evidence="1">RANBP2 like and GRIP domain containing 1</fullName>
    </submittedName>
</protein>
<accession>A0A286YEQ5</accession>
<dbReference type="AlphaFoldDB" id="A0A286YEQ5"/>
<proteinExistence type="predicted"/>
<reference evidence="1 2" key="3">
    <citation type="journal article" date="2005" name="Nature">
        <title>Generation and annotation of the DNA sequences of human chromosomes 2 and 4.</title>
        <authorList>
            <person name="Hillier L.W."/>
            <person name="Graves T.A."/>
            <person name="Fulton R.S."/>
            <person name="Fulton L.A."/>
            <person name="Pepin K.H."/>
            <person name="Minx P."/>
            <person name="Wagner-McPherson C."/>
            <person name="Layman D."/>
            <person name="Wylie K."/>
            <person name="Sekhon M."/>
            <person name="Becker M.C."/>
            <person name="Fewell G.A."/>
            <person name="Delehaunty K.D."/>
            <person name="Miner T.L."/>
            <person name="Nash W.E."/>
            <person name="Kremitzki C."/>
            <person name="Oddy L."/>
            <person name="Du H."/>
            <person name="Sun H."/>
            <person name="Bradshaw-Cordum H."/>
            <person name="Ali J."/>
            <person name="Carter J."/>
            <person name="Cordes M."/>
            <person name="Harris A."/>
            <person name="Isak A."/>
            <person name="van Brunt A."/>
            <person name="Nguyen C."/>
            <person name="Du F."/>
            <person name="Courtney L."/>
            <person name="Kalicki J."/>
            <person name="Ozersky P."/>
            <person name="Abbott S."/>
            <person name="Armstrong J."/>
            <person name="Belter E.A."/>
            <person name="Caruso L."/>
            <person name="Cedroni M."/>
            <person name="Cotton M."/>
            <person name="Davidson T."/>
            <person name="Desai A."/>
            <person name="Elliott G."/>
            <person name="Erb T."/>
            <person name="Fronick C."/>
            <person name="Gaige T."/>
            <person name="Haakenson W."/>
            <person name="Haglund K."/>
            <person name="Holmes A."/>
            <person name="Harkins R."/>
            <person name="Kim K."/>
            <person name="Kruchowski S.S."/>
            <person name="Strong C.M."/>
            <person name="Grewal N."/>
            <person name="Goyea E."/>
            <person name="Hou S."/>
            <person name="Levy A."/>
            <person name="Martinka S."/>
            <person name="Mead K."/>
            <person name="McLellan M.D."/>
            <person name="Meyer R."/>
            <person name="Randall-Maher J."/>
            <person name="Tomlinson C."/>
            <person name="Dauphin-Kohlberg S."/>
            <person name="Kozlowicz-Reilly A."/>
            <person name="Shah N."/>
            <person name="Swearengen-Shahid S."/>
            <person name="Snider J."/>
            <person name="Strong J.T."/>
            <person name="Thompson J."/>
            <person name="Yoakum M."/>
            <person name="Leonard S."/>
            <person name="Pearman C."/>
            <person name="Trani L."/>
            <person name="Radionenko M."/>
            <person name="Waligorski J.E."/>
            <person name="Wang C."/>
            <person name="Rock S.M."/>
            <person name="Tin-Wollam A.M."/>
            <person name="Maupin R."/>
            <person name="Latreille P."/>
            <person name="Wendl M.C."/>
            <person name="Yang S.P."/>
            <person name="Pohl C."/>
            <person name="Wallis J.W."/>
            <person name="Spieth J."/>
            <person name="Bieri T.A."/>
            <person name="Berkowicz N."/>
            <person name="Nelson J.O."/>
            <person name="Osborne J."/>
            <person name="Ding L."/>
            <person name="Meyer R."/>
            <person name="Sabo A."/>
            <person name="Shotland Y."/>
            <person name="Sinha P."/>
            <person name="Wohldmann P.E."/>
            <person name="Cook L.L."/>
            <person name="Hickenbotham M.T."/>
            <person name="Eldred J."/>
            <person name="Williams D."/>
            <person name="Jones T.A."/>
            <person name="She X."/>
            <person name="Ciccarelli F.D."/>
            <person name="Izaurralde E."/>
            <person name="Taylor J."/>
            <person name="Schmutz J."/>
            <person name="Myers R.M."/>
            <person name="Cox D.R."/>
            <person name="Huang X."/>
            <person name="McPherson J.D."/>
            <person name="Mardis E.R."/>
            <person name="Clifton S.W."/>
            <person name="Warren W.C."/>
            <person name="Chinwalla A.T."/>
            <person name="Eddy S.R."/>
            <person name="Marra M.A."/>
            <person name="Ovcharenko I."/>
            <person name="Furey T.S."/>
            <person name="Miller W."/>
            <person name="Eichler E.E."/>
            <person name="Bork P."/>
            <person name="Suyama M."/>
            <person name="Torrents D."/>
            <person name="Waterston R.H."/>
            <person name="Wilson R.K."/>
        </authorList>
    </citation>
    <scope>NUCLEOTIDE SEQUENCE [LARGE SCALE GENOMIC DNA]</scope>
</reference>
<evidence type="ECO:0000313" key="1">
    <source>
        <dbReference type="Ensembl" id="ENSP00000492933.1"/>
    </source>
</evidence>
<evidence type="ECO:0000313" key="2">
    <source>
        <dbReference type="Proteomes" id="UP000005640"/>
    </source>
</evidence>
<reference evidence="1 2" key="2">
    <citation type="journal article" date="2004" name="Nature">
        <title>Finishing the euchromatic sequence of the human genome.</title>
        <authorList>
            <consortium name="International Human Genome Sequencing Consortium"/>
        </authorList>
    </citation>
    <scope>NUCLEOTIDE SEQUENCE [LARGE SCALE GENOMIC DNA]</scope>
</reference>